<proteinExistence type="predicted"/>
<comment type="caution">
    <text evidence="1">The sequence shown here is derived from an EMBL/GenBank/DDBJ whole genome shotgun (WGS) entry which is preliminary data.</text>
</comment>
<sequence length="165" mass="17264">MLNQPIIHSSVFVAPGAFVTGDVVIGENSSVWYNAVLRGDMAQIIIGKNTNVQDGCILHTDPGSPLRLGDYVTVGHGAILHGCTVQEGSLVGMGAIILDGAVIGRNCLVGAGALVTRRTAVPDGSLVLGNPAKIKRSLSAKELENLRDNAYEYIALSQKMLKANA</sequence>
<dbReference type="Gene3D" id="2.160.10.10">
    <property type="entry name" value="Hexapeptide repeat proteins"/>
    <property type="match status" value="1"/>
</dbReference>
<name>A0A328U9L1_9FIRM</name>
<dbReference type="CDD" id="cd04645">
    <property type="entry name" value="LbH_gamma_CA_like"/>
    <property type="match status" value="1"/>
</dbReference>
<dbReference type="InterPro" id="IPR011004">
    <property type="entry name" value="Trimer_LpxA-like_sf"/>
</dbReference>
<gene>
    <name evidence="1" type="ORF">DPQ25_12260</name>
</gene>
<dbReference type="PANTHER" id="PTHR13061:SF29">
    <property type="entry name" value="GAMMA CARBONIC ANHYDRASE-LIKE 1, MITOCHONDRIAL-RELATED"/>
    <property type="match status" value="1"/>
</dbReference>
<dbReference type="InterPro" id="IPR001451">
    <property type="entry name" value="Hexapep"/>
</dbReference>
<evidence type="ECO:0000313" key="2">
    <source>
        <dbReference type="Proteomes" id="UP000249377"/>
    </source>
</evidence>
<dbReference type="Proteomes" id="UP000249377">
    <property type="component" value="Unassembled WGS sequence"/>
</dbReference>
<dbReference type="Pfam" id="PF00132">
    <property type="entry name" value="Hexapep"/>
    <property type="match status" value="2"/>
</dbReference>
<dbReference type="EMBL" id="QLYR01000011">
    <property type="protein sequence ID" value="RAQ22558.1"/>
    <property type="molecule type" value="Genomic_DNA"/>
</dbReference>
<accession>A0A328U9L1</accession>
<protein>
    <submittedName>
        <fullName evidence="1">Gamma carbonic anhydrase family protein</fullName>
    </submittedName>
</protein>
<dbReference type="InterPro" id="IPR047324">
    <property type="entry name" value="LbH_gamma_CA-like"/>
</dbReference>
<dbReference type="PANTHER" id="PTHR13061">
    <property type="entry name" value="DYNACTIN SUBUNIT P25"/>
    <property type="match status" value="1"/>
</dbReference>
<dbReference type="AlphaFoldDB" id="A0A328U9L1"/>
<keyword evidence="2" id="KW-1185">Reference proteome</keyword>
<dbReference type="InterPro" id="IPR050484">
    <property type="entry name" value="Transf_Hexapept/Carb_Anhydrase"/>
</dbReference>
<evidence type="ECO:0000313" key="1">
    <source>
        <dbReference type="EMBL" id="RAQ22558.1"/>
    </source>
</evidence>
<reference evidence="1 2" key="1">
    <citation type="submission" date="2018-06" db="EMBL/GenBank/DDBJ databases">
        <title>Noncontiguous genome sequence of Ruminococcaceae bacterium ASD2818.</title>
        <authorList>
            <person name="Chaplin A.V."/>
            <person name="Sokolova S.R."/>
            <person name="Kochetkova T.O."/>
            <person name="Goltsov A.Y."/>
            <person name="Trofimov D.Y."/>
            <person name="Efimov B.A."/>
        </authorList>
    </citation>
    <scope>NUCLEOTIDE SEQUENCE [LARGE SCALE GENOMIC DNA]</scope>
    <source>
        <strain evidence="1 2">ASD2818</strain>
    </source>
</reference>
<organism evidence="1 2">
    <name type="scientific">Hydrogeniiclostridium mannosilyticum</name>
    <dbReference type="NCBI Taxonomy" id="2764322"/>
    <lineage>
        <taxon>Bacteria</taxon>
        <taxon>Bacillati</taxon>
        <taxon>Bacillota</taxon>
        <taxon>Clostridia</taxon>
        <taxon>Eubacteriales</taxon>
        <taxon>Acutalibacteraceae</taxon>
        <taxon>Hydrogeniiclostridium</taxon>
    </lineage>
</organism>
<dbReference type="SUPFAM" id="SSF51161">
    <property type="entry name" value="Trimeric LpxA-like enzymes"/>
    <property type="match status" value="1"/>
</dbReference>